<organism evidence="3 4">
    <name type="scientific">Ignelater luminosus</name>
    <name type="common">Cucubano</name>
    <name type="synonym">Pyrophorus luminosus</name>
    <dbReference type="NCBI Taxonomy" id="2038154"/>
    <lineage>
        <taxon>Eukaryota</taxon>
        <taxon>Metazoa</taxon>
        <taxon>Ecdysozoa</taxon>
        <taxon>Arthropoda</taxon>
        <taxon>Hexapoda</taxon>
        <taxon>Insecta</taxon>
        <taxon>Pterygota</taxon>
        <taxon>Neoptera</taxon>
        <taxon>Endopterygota</taxon>
        <taxon>Coleoptera</taxon>
        <taxon>Polyphaga</taxon>
        <taxon>Elateriformia</taxon>
        <taxon>Elateroidea</taxon>
        <taxon>Elateridae</taxon>
        <taxon>Agrypninae</taxon>
        <taxon>Pyrophorini</taxon>
        <taxon>Ignelater</taxon>
    </lineage>
</organism>
<accession>A0A8K0FWU7</accession>
<name>A0A8K0FWU7_IGNLU</name>
<dbReference type="Proteomes" id="UP000801492">
    <property type="component" value="Unassembled WGS sequence"/>
</dbReference>
<proteinExistence type="predicted"/>
<dbReference type="InterPro" id="IPR021896">
    <property type="entry name" value="THAP9-like_HTH"/>
</dbReference>
<feature type="compositionally biased region" description="Basic and acidic residues" evidence="1">
    <location>
        <begin position="1"/>
        <end position="10"/>
    </location>
</feature>
<dbReference type="Pfam" id="PF12017">
    <property type="entry name" value="Tnp_P_element"/>
    <property type="match status" value="1"/>
</dbReference>
<dbReference type="AlphaFoldDB" id="A0A8K0FWU7"/>
<feature type="region of interest" description="Disordered" evidence="1">
    <location>
        <begin position="1"/>
        <end position="78"/>
    </location>
</feature>
<protein>
    <recommendedName>
        <fullName evidence="2">THAP9-like helix-turn-helix domain-containing protein</fullName>
    </recommendedName>
</protein>
<dbReference type="EMBL" id="VTPC01090610">
    <property type="protein sequence ID" value="KAF2882525.1"/>
    <property type="molecule type" value="Genomic_DNA"/>
</dbReference>
<evidence type="ECO:0000256" key="1">
    <source>
        <dbReference type="SAM" id="MobiDB-lite"/>
    </source>
</evidence>
<feature type="domain" description="THAP9-like helix-turn-helix" evidence="2">
    <location>
        <begin position="125"/>
        <end position="191"/>
    </location>
</feature>
<gene>
    <name evidence="3" type="ORF">ILUMI_23661</name>
</gene>
<comment type="caution">
    <text evidence="3">The sequence shown here is derived from an EMBL/GenBank/DDBJ whole genome shotgun (WGS) entry which is preliminary data.</text>
</comment>
<evidence type="ECO:0000313" key="4">
    <source>
        <dbReference type="Proteomes" id="UP000801492"/>
    </source>
</evidence>
<evidence type="ECO:0000313" key="3">
    <source>
        <dbReference type="EMBL" id="KAF2882525.1"/>
    </source>
</evidence>
<keyword evidence="4" id="KW-1185">Reference proteome</keyword>
<reference evidence="3" key="1">
    <citation type="submission" date="2019-08" db="EMBL/GenBank/DDBJ databases">
        <title>The genome of the North American firefly Photinus pyralis.</title>
        <authorList>
            <consortium name="Photinus pyralis genome working group"/>
            <person name="Fallon T.R."/>
            <person name="Sander Lower S.E."/>
            <person name="Weng J.-K."/>
        </authorList>
    </citation>
    <scope>NUCLEOTIDE SEQUENCE</scope>
    <source>
        <strain evidence="3">TRF0915ILg1</strain>
        <tissue evidence="3">Whole body</tissue>
    </source>
</reference>
<feature type="compositionally biased region" description="Polar residues" evidence="1">
    <location>
        <begin position="49"/>
        <end position="62"/>
    </location>
</feature>
<dbReference type="OrthoDB" id="6771933at2759"/>
<evidence type="ECO:0000259" key="2">
    <source>
        <dbReference type="Pfam" id="PF12017"/>
    </source>
</evidence>
<sequence length="231" mass="27006">MMEEEDKKGADQFGTPINDDQDEDHQLPSKRRKRYENQQISLAEPAQPNALSIISNGNTPPRQQRKRINPSQPTPRTERKLKKYKRLHNVLRCNLFRRKRIARCICGNDLKYKNSRYRMAQILKEAKNMLSKEAYALFATNLSAVFTNKHNRRYTDDMKQLCLTWYYSSPKGYRTIAKTINLPPPRILRNWAKNLKMKPRSNKDGKKQQQCIVAATEAGSIVKAVVSWNRK</sequence>